<gene>
    <name evidence="2" type="ORF">B0T18DRAFT_317844</name>
</gene>
<evidence type="ECO:0000259" key="1">
    <source>
        <dbReference type="Pfam" id="PF09362"/>
    </source>
</evidence>
<protein>
    <recommendedName>
        <fullName evidence="1">DUF1996 domain-containing protein</fullName>
    </recommendedName>
</protein>
<organism evidence="2 3">
    <name type="scientific">Schizothecium vesticola</name>
    <dbReference type="NCBI Taxonomy" id="314040"/>
    <lineage>
        <taxon>Eukaryota</taxon>
        <taxon>Fungi</taxon>
        <taxon>Dikarya</taxon>
        <taxon>Ascomycota</taxon>
        <taxon>Pezizomycotina</taxon>
        <taxon>Sordariomycetes</taxon>
        <taxon>Sordariomycetidae</taxon>
        <taxon>Sordariales</taxon>
        <taxon>Schizotheciaceae</taxon>
        <taxon>Schizothecium</taxon>
    </lineage>
</organism>
<comment type="caution">
    <text evidence="2">The sequence shown here is derived from an EMBL/GenBank/DDBJ whole genome shotgun (WGS) entry which is preliminary data.</text>
</comment>
<accession>A0AA40KAN9</accession>
<dbReference type="Pfam" id="PF09362">
    <property type="entry name" value="DUF1996"/>
    <property type="match status" value="1"/>
</dbReference>
<reference evidence="2" key="1">
    <citation type="submission" date="2023-06" db="EMBL/GenBank/DDBJ databases">
        <title>Genome-scale phylogeny and comparative genomics of the fungal order Sordariales.</title>
        <authorList>
            <consortium name="Lawrence Berkeley National Laboratory"/>
            <person name="Hensen N."/>
            <person name="Bonometti L."/>
            <person name="Westerberg I."/>
            <person name="Brannstrom I.O."/>
            <person name="Guillou S."/>
            <person name="Cros-Aarteil S."/>
            <person name="Calhoun S."/>
            <person name="Haridas S."/>
            <person name="Kuo A."/>
            <person name="Mondo S."/>
            <person name="Pangilinan J."/>
            <person name="Riley R."/>
            <person name="LaButti K."/>
            <person name="Andreopoulos B."/>
            <person name="Lipzen A."/>
            <person name="Chen C."/>
            <person name="Yanf M."/>
            <person name="Daum C."/>
            <person name="Ng V."/>
            <person name="Clum A."/>
            <person name="Steindorff A."/>
            <person name="Ohm R."/>
            <person name="Martin F."/>
            <person name="Silar P."/>
            <person name="Natvig D."/>
            <person name="Lalanne C."/>
            <person name="Gautier V."/>
            <person name="Ament-velasquez S.L."/>
            <person name="Kruys A."/>
            <person name="Hutchinson M.I."/>
            <person name="Powell A.J."/>
            <person name="Barry K."/>
            <person name="Miller A.N."/>
            <person name="Grigoriev I.V."/>
            <person name="Debuchy R."/>
            <person name="Gladieux P."/>
            <person name="Thoren M.H."/>
            <person name="Johannesson H."/>
        </authorList>
    </citation>
    <scope>NUCLEOTIDE SEQUENCE</scope>
    <source>
        <strain evidence="2">SMH3187-1</strain>
    </source>
</reference>
<dbReference type="AlphaFoldDB" id="A0AA40KAN9"/>
<name>A0AA40KAN9_9PEZI</name>
<evidence type="ECO:0000313" key="3">
    <source>
        <dbReference type="Proteomes" id="UP001172155"/>
    </source>
</evidence>
<dbReference type="EMBL" id="JAUKUD010000002">
    <property type="protein sequence ID" value="KAK0752218.1"/>
    <property type="molecule type" value="Genomic_DNA"/>
</dbReference>
<dbReference type="PANTHER" id="PTHR43662:SF7">
    <property type="entry name" value="DUF1996 DOMAIN-CONTAINING PROTEIN"/>
    <property type="match status" value="1"/>
</dbReference>
<feature type="domain" description="DUF1996" evidence="1">
    <location>
        <begin position="35"/>
        <end position="293"/>
    </location>
</feature>
<sequence length="487" mass="53398">MKASTSLAILGAAINGADAFFRMPCRGMLGIARLDPLVNPGEIAHHAHNIHGSNGFSESATYEDLINGDCTSCGVAQDKSVYWAPTLYFQHESGEFEEVQQVGGMLNYYFYNLDAKNPSSGLKAFPAGFRMIAGDANRRNFSVNGYDAKAPEPGKALWASMGQTKQEDLAQRAIGFNCMNYNGRDAEPSLYRHYMPDKSYLDRECQQGLRLEIMFPSCWNGKDLDSPNHRSHMAYPDEVMTGGCPAGFPVKFPGLFYETIWDTFAFVSKPGRFVLSNGDVDGYGYHADFMTGWKEEFLQLVLNECTSDIGNLEQCPHFTKIDDDVQRQCAMKRVPSLLANEKVLGTIGKTLPGGVQIHTGPEPANAANPIPHTNTLTAPSVGYSAGASPTYSNPLPGQVFHQSEEVAGPVAAAAITPAPEPQVDDGFEVIRTDYVTEGNMVNMVIVKEKIEYVTVTTTTYTSTATAANVKPRYEAHMKRHGRRHGHH</sequence>
<dbReference type="Proteomes" id="UP001172155">
    <property type="component" value="Unassembled WGS sequence"/>
</dbReference>
<keyword evidence="3" id="KW-1185">Reference proteome</keyword>
<dbReference type="InterPro" id="IPR018535">
    <property type="entry name" value="DUF1996"/>
</dbReference>
<proteinExistence type="predicted"/>
<evidence type="ECO:0000313" key="2">
    <source>
        <dbReference type="EMBL" id="KAK0752218.1"/>
    </source>
</evidence>
<dbReference type="PANTHER" id="PTHR43662">
    <property type="match status" value="1"/>
</dbReference>